<keyword evidence="1" id="KW-0143">Chaperone</keyword>
<reference evidence="2 3" key="1">
    <citation type="journal article" date="2018" name="Int. J. Syst. Evol. Microbiol.">
        <title>Rubneribacter badeniensis gen. nov., sp. nov. and Enteroscipio rubneri gen. nov., sp. nov., new members of the Eggerthellaceae isolated from human faeces.</title>
        <authorList>
            <person name="Danylec N."/>
            <person name="Gobl A."/>
            <person name="Stoll D.A."/>
            <person name="Hetzer B."/>
            <person name="Kulling S.E."/>
            <person name="Huch M."/>
        </authorList>
    </citation>
    <scope>NUCLEOTIDE SEQUENCE [LARGE SCALE GENOMIC DNA]</scope>
    <source>
        <strain evidence="2 3">ResAG-85</strain>
    </source>
</reference>
<comment type="subunit">
    <text evidence="1">Interacts with the cytoplasmic NapA precursor.</text>
</comment>
<comment type="similarity">
    <text evidence="1">Belongs to the NapD family.</text>
</comment>
<dbReference type="EMBL" id="PPEL01000002">
    <property type="protein sequence ID" value="PNV66517.1"/>
    <property type="molecule type" value="Genomic_DNA"/>
</dbReference>
<comment type="function">
    <text evidence="1">Chaperone for NapA, the catalytic subunit of the periplasmic nitrate reductase. It binds directly and specifically to the twin-arginine signal peptide of NapA, preventing premature interaction with the Tat translocase and premature export.</text>
</comment>
<accession>A0A2K2U870</accession>
<dbReference type="GO" id="GO:0051224">
    <property type="term" value="P:negative regulation of protein transport"/>
    <property type="evidence" value="ECO:0007669"/>
    <property type="project" value="UniProtKB-UniRule"/>
</dbReference>
<protein>
    <recommendedName>
        <fullName evidence="1">Chaperone NapD</fullName>
    </recommendedName>
    <alternativeName>
        <fullName evidence="1">NapA signal peptide-binding chaperone NapD</fullName>
    </alternativeName>
</protein>
<organism evidence="2 3">
    <name type="scientific">Rubneribacter badeniensis</name>
    <dbReference type="NCBI Taxonomy" id="2070688"/>
    <lineage>
        <taxon>Bacteria</taxon>
        <taxon>Bacillati</taxon>
        <taxon>Actinomycetota</taxon>
        <taxon>Coriobacteriia</taxon>
        <taxon>Eggerthellales</taxon>
        <taxon>Eggerthellaceae</taxon>
        <taxon>Rubneribacter</taxon>
    </lineage>
</organism>
<name>A0A2K2U870_9ACTN</name>
<dbReference type="Proteomes" id="UP000236488">
    <property type="component" value="Unassembled WGS sequence"/>
</dbReference>
<proteinExistence type="inferred from homology"/>
<evidence type="ECO:0000313" key="2">
    <source>
        <dbReference type="EMBL" id="PNV66517.1"/>
    </source>
</evidence>
<dbReference type="RefSeq" id="WP_092200404.1">
    <property type="nucleotide sequence ID" value="NZ_PPEL01000002.1"/>
</dbReference>
<gene>
    <name evidence="1" type="primary">napD</name>
    <name evidence="2" type="ORF">C2L80_01075</name>
</gene>
<dbReference type="Pfam" id="PF03927">
    <property type="entry name" value="NapD"/>
    <property type="match status" value="1"/>
</dbReference>
<comment type="caution">
    <text evidence="2">The sequence shown here is derived from an EMBL/GenBank/DDBJ whole genome shotgun (WGS) entry which is preliminary data.</text>
</comment>
<dbReference type="HAMAP" id="MF_02200">
    <property type="entry name" value="NapD"/>
    <property type="match status" value="1"/>
</dbReference>
<keyword evidence="3" id="KW-1185">Reference proteome</keyword>
<evidence type="ECO:0000313" key="3">
    <source>
        <dbReference type="Proteomes" id="UP000236488"/>
    </source>
</evidence>
<sequence length="85" mass="9120">MVISSLVVETTPERTDEVARELSGRAGVEVHETNGCKLVVTIEADTVDDSHRIASDFIGVAGVTGVNLVYANFEDDPSLYPDVAR</sequence>
<comment type="subcellular location">
    <subcellularLocation>
        <location evidence="1">Cytoplasm</location>
    </subcellularLocation>
</comment>
<evidence type="ECO:0000256" key="1">
    <source>
        <dbReference type="HAMAP-Rule" id="MF_02200"/>
    </source>
</evidence>
<keyword evidence="1" id="KW-0963">Cytoplasm</keyword>
<dbReference type="InterPro" id="IPR005623">
    <property type="entry name" value="Chaperone_NapD_NO3_reduct"/>
</dbReference>
<dbReference type="AlphaFoldDB" id="A0A2K2U870"/>
<dbReference type="Gene3D" id="3.30.70.920">
    <property type="match status" value="1"/>
</dbReference>
<dbReference type="GO" id="GO:0005048">
    <property type="term" value="F:signal sequence binding"/>
    <property type="evidence" value="ECO:0007669"/>
    <property type="project" value="UniProtKB-UniRule"/>
</dbReference>
<dbReference type="GO" id="GO:0005737">
    <property type="term" value="C:cytoplasm"/>
    <property type="evidence" value="ECO:0007669"/>
    <property type="project" value="UniProtKB-SubCell"/>
</dbReference>